<evidence type="ECO:0000256" key="3">
    <source>
        <dbReference type="SAM" id="MobiDB-lite"/>
    </source>
</evidence>
<comment type="caution">
    <text evidence="4">The sequence shown here is derived from an EMBL/GenBank/DDBJ whole genome shotgun (WGS) entry which is preliminary data.</text>
</comment>
<keyword evidence="5" id="KW-1185">Reference proteome</keyword>
<sequence length="175" mass="20778">MFKQDLKTIVQDTGTFYDTIFNHPKDNVDKEVKSFVREFELNRNNREYGDLKKCIVLTQNAPDKFSSGTFLFDKKLNDVTEKLNNVKPIFTSLLEELETLKQGRHIPQDPYKQDRQQFLNDQNRARKEFDQEFKEREQKLIKEYRIMMEEALRGPSVFDTSSNITSRNSSKPNDR</sequence>
<dbReference type="OrthoDB" id="2378357at2759"/>
<dbReference type="AlphaFoldDB" id="A0A9N8ZZI1"/>
<proteinExistence type="inferred from homology"/>
<evidence type="ECO:0000256" key="1">
    <source>
        <dbReference type="ARBA" id="ARBA00010754"/>
    </source>
</evidence>
<dbReference type="InterPro" id="IPR017243">
    <property type="entry name" value="Bloc1s5"/>
</dbReference>
<dbReference type="GO" id="GO:0031083">
    <property type="term" value="C:BLOC-1 complex"/>
    <property type="evidence" value="ECO:0007669"/>
    <property type="project" value="InterPro"/>
</dbReference>
<dbReference type="EMBL" id="CAJVQA010001367">
    <property type="protein sequence ID" value="CAG8511971.1"/>
    <property type="molecule type" value="Genomic_DNA"/>
</dbReference>
<feature type="region of interest" description="Disordered" evidence="3">
    <location>
        <begin position="155"/>
        <end position="175"/>
    </location>
</feature>
<dbReference type="PANTHER" id="PTHR31784">
    <property type="entry name" value="BIOGENESIS OF LYSOSOME-RELATED ORGANELLES COMPLEX 1 SUBUNIT 5"/>
    <property type="match status" value="1"/>
</dbReference>
<evidence type="ECO:0000313" key="5">
    <source>
        <dbReference type="Proteomes" id="UP000789759"/>
    </source>
</evidence>
<protein>
    <recommendedName>
        <fullName evidence="2">Biogenesis of lysosome-related organelles complex 1 subunit 5</fullName>
    </recommendedName>
</protein>
<dbReference type="Proteomes" id="UP000789759">
    <property type="component" value="Unassembled WGS sequence"/>
</dbReference>
<evidence type="ECO:0000256" key="2">
    <source>
        <dbReference type="ARBA" id="ARBA00019580"/>
    </source>
</evidence>
<dbReference type="GO" id="GO:0030133">
    <property type="term" value="C:transport vesicle"/>
    <property type="evidence" value="ECO:0007669"/>
    <property type="project" value="InterPro"/>
</dbReference>
<feature type="compositionally biased region" description="Polar residues" evidence="3">
    <location>
        <begin position="158"/>
        <end position="175"/>
    </location>
</feature>
<gene>
    <name evidence="4" type="ORF">CPELLU_LOCUS2961</name>
</gene>
<comment type="similarity">
    <text evidence="1">Belongs to the BLOC1S5 family.</text>
</comment>
<dbReference type="PANTHER" id="PTHR31784:SF2">
    <property type="entry name" value="BIOGENESIS OF LYSOSOME-RELATED ORGANELLES COMPLEX 1 SUBUNIT 5"/>
    <property type="match status" value="1"/>
</dbReference>
<reference evidence="4" key="1">
    <citation type="submission" date="2021-06" db="EMBL/GenBank/DDBJ databases">
        <authorList>
            <person name="Kallberg Y."/>
            <person name="Tangrot J."/>
            <person name="Rosling A."/>
        </authorList>
    </citation>
    <scope>NUCLEOTIDE SEQUENCE</scope>
    <source>
        <strain evidence="4">FL966</strain>
    </source>
</reference>
<evidence type="ECO:0000313" key="4">
    <source>
        <dbReference type="EMBL" id="CAG8511971.1"/>
    </source>
</evidence>
<dbReference type="Pfam" id="PF14942">
    <property type="entry name" value="Muted"/>
    <property type="match status" value="1"/>
</dbReference>
<name>A0A9N8ZZI1_9GLOM</name>
<organism evidence="4 5">
    <name type="scientific">Cetraspora pellucida</name>
    <dbReference type="NCBI Taxonomy" id="1433469"/>
    <lineage>
        <taxon>Eukaryota</taxon>
        <taxon>Fungi</taxon>
        <taxon>Fungi incertae sedis</taxon>
        <taxon>Mucoromycota</taxon>
        <taxon>Glomeromycotina</taxon>
        <taxon>Glomeromycetes</taxon>
        <taxon>Diversisporales</taxon>
        <taxon>Gigasporaceae</taxon>
        <taxon>Cetraspora</taxon>
    </lineage>
</organism>
<accession>A0A9N8ZZI1</accession>